<sequence length="78" mass="9001">MSTLTDKKINRAKKVWFTEEMLYVLLEDGREIGAPIEWFPKLRQASKEQLTNWRLNGGGIGIHWESLDEDLSVNGLLN</sequence>
<dbReference type="Proteomes" id="UP000649799">
    <property type="component" value="Unassembled WGS sequence"/>
</dbReference>
<gene>
    <name evidence="1" type="ORF">G9Q97_10350</name>
</gene>
<dbReference type="Gene3D" id="3.30.2020.40">
    <property type="entry name" value="Uncharacterised protein PF10387, DUF2442"/>
    <property type="match status" value="1"/>
</dbReference>
<proteinExistence type="predicted"/>
<reference evidence="1 2" key="1">
    <citation type="submission" date="2020-03" db="EMBL/GenBank/DDBJ databases">
        <title>Cyclobacterium plantarum sp. nov., a marine bacterium isolated from a coastal-marine wetland.</title>
        <authorList>
            <person name="Sanchez-Porro C."/>
            <person name="Ventosa A."/>
            <person name="Amoozegar M."/>
        </authorList>
    </citation>
    <scope>NUCLEOTIDE SEQUENCE [LARGE SCALE GENOMIC DNA]</scope>
    <source>
        <strain evidence="1 2">GBPx2</strain>
    </source>
</reference>
<keyword evidence="2" id="KW-1185">Reference proteome</keyword>
<dbReference type="Pfam" id="PF10387">
    <property type="entry name" value="DUF2442"/>
    <property type="match status" value="1"/>
</dbReference>
<evidence type="ECO:0000313" key="1">
    <source>
        <dbReference type="EMBL" id="NHE57212.1"/>
    </source>
</evidence>
<dbReference type="EMBL" id="JAANYN010000004">
    <property type="protein sequence ID" value="NHE57212.1"/>
    <property type="molecule type" value="Genomic_DNA"/>
</dbReference>
<evidence type="ECO:0000313" key="2">
    <source>
        <dbReference type="Proteomes" id="UP000649799"/>
    </source>
</evidence>
<accession>A0ABX0H9X8</accession>
<dbReference type="InterPro" id="IPR018841">
    <property type="entry name" value="DUF2442"/>
</dbReference>
<dbReference type="RefSeq" id="WP_166146555.1">
    <property type="nucleotide sequence ID" value="NZ_JAANYN010000004.1"/>
</dbReference>
<organism evidence="1 2">
    <name type="scientific">Cyclobacterium plantarum</name>
    <dbReference type="NCBI Taxonomy" id="2716263"/>
    <lineage>
        <taxon>Bacteria</taxon>
        <taxon>Pseudomonadati</taxon>
        <taxon>Bacteroidota</taxon>
        <taxon>Cytophagia</taxon>
        <taxon>Cytophagales</taxon>
        <taxon>Cyclobacteriaceae</taxon>
        <taxon>Cyclobacterium</taxon>
    </lineage>
</organism>
<protein>
    <submittedName>
        <fullName evidence="1">DUF2442 domain-containing protein</fullName>
    </submittedName>
</protein>
<name>A0ABX0H9X8_9BACT</name>
<comment type="caution">
    <text evidence="1">The sequence shown here is derived from an EMBL/GenBank/DDBJ whole genome shotgun (WGS) entry which is preliminary data.</text>
</comment>